<dbReference type="Proteomes" id="UP000485058">
    <property type="component" value="Unassembled WGS sequence"/>
</dbReference>
<sequence length="132" mass="14564">MLAGLSHAFQVLHATATKLGSYATLSDFWLQYAHLDKRRLGRISIDAATTLLVKSLPELPAPDVELVLAYLGAALWLAGWLPWCRDVVPHLTPSQLQLFSALADFDGDSHVSVEDLQQAGRESFEPLQQQLL</sequence>
<protein>
    <recommendedName>
        <fullName evidence="3">EF-hand domain-containing protein</fullName>
    </recommendedName>
</protein>
<dbReference type="EMBL" id="BLLF01003001">
    <property type="protein sequence ID" value="GFH26044.1"/>
    <property type="molecule type" value="Genomic_DNA"/>
</dbReference>
<accession>A0A6A0A2H3</accession>
<evidence type="ECO:0000313" key="2">
    <source>
        <dbReference type="Proteomes" id="UP000485058"/>
    </source>
</evidence>
<gene>
    <name evidence="1" type="ORF">HaLaN_24121</name>
</gene>
<dbReference type="AlphaFoldDB" id="A0A6A0A2H3"/>
<evidence type="ECO:0000313" key="1">
    <source>
        <dbReference type="EMBL" id="GFH26044.1"/>
    </source>
</evidence>
<evidence type="ECO:0008006" key="3">
    <source>
        <dbReference type="Google" id="ProtNLM"/>
    </source>
</evidence>
<reference evidence="1 2" key="1">
    <citation type="submission" date="2020-02" db="EMBL/GenBank/DDBJ databases">
        <title>Draft genome sequence of Haematococcus lacustris strain NIES-144.</title>
        <authorList>
            <person name="Morimoto D."/>
            <person name="Nakagawa S."/>
            <person name="Yoshida T."/>
            <person name="Sawayama S."/>
        </authorList>
    </citation>
    <scope>NUCLEOTIDE SEQUENCE [LARGE SCALE GENOMIC DNA]</scope>
    <source>
        <strain evidence="1 2">NIES-144</strain>
    </source>
</reference>
<dbReference type="InterPro" id="IPR011992">
    <property type="entry name" value="EF-hand-dom_pair"/>
</dbReference>
<proteinExistence type="predicted"/>
<keyword evidence="2" id="KW-1185">Reference proteome</keyword>
<name>A0A6A0A2H3_HAELA</name>
<comment type="caution">
    <text evidence="1">The sequence shown here is derived from an EMBL/GenBank/DDBJ whole genome shotgun (WGS) entry which is preliminary data.</text>
</comment>
<organism evidence="1 2">
    <name type="scientific">Haematococcus lacustris</name>
    <name type="common">Green alga</name>
    <name type="synonym">Haematococcus pluvialis</name>
    <dbReference type="NCBI Taxonomy" id="44745"/>
    <lineage>
        <taxon>Eukaryota</taxon>
        <taxon>Viridiplantae</taxon>
        <taxon>Chlorophyta</taxon>
        <taxon>core chlorophytes</taxon>
        <taxon>Chlorophyceae</taxon>
        <taxon>CS clade</taxon>
        <taxon>Chlamydomonadales</taxon>
        <taxon>Haematococcaceae</taxon>
        <taxon>Haematococcus</taxon>
    </lineage>
</organism>
<dbReference type="SUPFAM" id="SSF47473">
    <property type="entry name" value="EF-hand"/>
    <property type="match status" value="1"/>
</dbReference>